<feature type="transmembrane region" description="Helical" evidence="2">
    <location>
        <begin position="404"/>
        <end position="423"/>
    </location>
</feature>
<feature type="transmembrane region" description="Helical" evidence="2">
    <location>
        <begin position="101"/>
        <end position="122"/>
    </location>
</feature>
<comment type="caution">
    <text evidence="3">The sequence shown here is derived from an EMBL/GenBank/DDBJ whole genome shotgun (WGS) entry which is preliminary data.</text>
</comment>
<feature type="transmembrane region" description="Helical" evidence="2">
    <location>
        <begin position="355"/>
        <end position="376"/>
    </location>
</feature>
<name>A0A2S8SVX4_9BACT</name>
<keyword evidence="2" id="KW-0472">Membrane</keyword>
<dbReference type="Proteomes" id="UP000237684">
    <property type="component" value="Unassembled WGS sequence"/>
</dbReference>
<evidence type="ECO:0000256" key="1">
    <source>
        <dbReference type="SAM" id="MobiDB-lite"/>
    </source>
</evidence>
<gene>
    <name evidence="3" type="ORF">B1R32_103204</name>
</gene>
<evidence type="ECO:0000256" key="2">
    <source>
        <dbReference type="SAM" id="Phobius"/>
    </source>
</evidence>
<feature type="transmembrane region" description="Helical" evidence="2">
    <location>
        <begin position="300"/>
        <end position="325"/>
    </location>
</feature>
<feature type="transmembrane region" description="Helical" evidence="2">
    <location>
        <begin position="582"/>
        <end position="610"/>
    </location>
</feature>
<feature type="transmembrane region" description="Helical" evidence="2">
    <location>
        <begin position="517"/>
        <end position="535"/>
    </location>
</feature>
<reference evidence="3 4" key="1">
    <citation type="journal article" date="2018" name="Syst. Appl. Microbiol.">
        <title>Abditibacterium utsteinense sp. nov., the first cultivated member of candidate phylum FBP, isolated from ice-free Antarctic soil samples.</title>
        <authorList>
            <person name="Tahon G."/>
            <person name="Tytgat B."/>
            <person name="Lebbe L."/>
            <person name="Carlier A."/>
            <person name="Willems A."/>
        </authorList>
    </citation>
    <scope>NUCLEOTIDE SEQUENCE [LARGE SCALE GENOMIC DNA]</scope>
    <source>
        <strain evidence="3 4">LMG 29911</strain>
    </source>
</reference>
<evidence type="ECO:0000313" key="4">
    <source>
        <dbReference type="Proteomes" id="UP000237684"/>
    </source>
</evidence>
<feature type="transmembrane region" description="Helical" evidence="2">
    <location>
        <begin position="647"/>
        <end position="672"/>
    </location>
</feature>
<feature type="transmembrane region" description="Helical" evidence="2">
    <location>
        <begin position="429"/>
        <end position="450"/>
    </location>
</feature>
<feature type="transmembrane region" description="Helical" evidence="2">
    <location>
        <begin position="48"/>
        <end position="67"/>
    </location>
</feature>
<keyword evidence="4" id="KW-1185">Reference proteome</keyword>
<dbReference type="AlphaFoldDB" id="A0A2S8SVX4"/>
<dbReference type="OrthoDB" id="1550254at2"/>
<protein>
    <recommendedName>
        <fullName evidence="5">Peptide transporter</fullName>
    </recommendedName>
</protein>
<evidence type="ECO:0008006" key="5">
    <source>
        <dbReference type="Google" id="ProtNLM"/>
    </source>
</evidence>
<evidence type="ECO:0000313" key="3">
    <source>
        <dbReference type="EMBL" id="PQV64937.1"/>
    </source>
</evidence>
<proteinExistence type="predicted"/>
<feature type="region of interest" description="Disordered" evidence="1">
    <location>
        <begin position="1"/>
        <end position="27"/>
    </location>
</feature>
<dbReference type="RefSeq" id="WP_105482807.1">
    <property type="nucleotide sequence ID" value="NZ_NIGF01000003.1"/>
</dbReference>
<organism evidence="3 4">
    <name type="scientific">Abditibacterium utsteinense</name>
    <dbReference type="NCBI Taxonomy" id="1960156"/>
    <lineage>
        <taxon>Bacteria</taxon>
        <taxon>Pseudomonadati</taxon>
        <taxon>Abditibacteriota</taxon>
        <taxon>Abditibacteriia</taxon>
        <taxon>Abditibacteriales</taxon>
        <taxon>Abditibacteriaceae</taxon>
        <taxon>Abditibacterium</taxon>
    </lineage>
</organism>
<feature type="transmembrane region" description="Helical" evidence="2">
    <location>
        <begin position="174"/>
        <end position="200"/>
    </location>
</feature>
<dbReference type="EMBL" id="NIGF01000003">
    <property type="protein sequence ID" value="PQV64937.1"/>
    <property type="molecule type" value="Genomic_DNA"/>
</dbReference>
<dbReference type="InParanoid" id="A0A2S8SVX4"/>
<accession>A0A2S8SVX4</accession>
<sequence length="681" mass="73591">MALSPQTEAEKQERPTGPLNVSPVTDDPAADVAGADEEFYDGFSWKTVIGALFIGFIMMPGSIYLGLIAGQGMGPAAEWVTIILFMEVARRSYQTLRKQEIYLLYYVGAALTTQVAGIAIAGGPFASLIWNSYVANTPIANQLGITEGLRNAPWAAIIGNAPGLLNRTFFSADWLPAIGLLMFNQLFGRMTSWGLGYVLFRITSDVEKLPFPLAPIAAEGATALAESSSQKEGWRWRIFSIGSMIGVGWGSMYILLPAVTGLIFAQPITILSVPFIDYTSNTQKILPAALTGLGTDLGQIFIGFLLPLPVVVGTFIASIGCFIVANPILHSHGILKTWVSGTDMLQTQLVNTLDFWLSFGIGTSVVVAVIGIFSVARSLLKARAQKQQGVGTSSLVPPPGRGDISIWLSLGIFAVGTAAYILMCHRLVPAFPVGILIFFGFVWTPIFSYINARMAGLAGTNISIPYVKEASFMMAGYRNVDIWFAPIPLSDFGGMATHFRTVELTKTKFTSIIKVELLMLPIMLGCSLLFWSFIWKLSPIPAASYPFAAKFWPISAQTQALWFTANRAGSDNFLLQSIHVPYILAGGGAAILSYAAIVLGGLPTLLFYGLVSGTYTLPAYAIPQFIGAMLGRYYFQKRYGKENWRSFTPVLVAGYYCGMGLIGMAAVALALLSKSVSRLPF</sequence>
<keyword evidence="2" id="KW-1133">Transmembrane helix</keyword>
<keyword evidence="2" id="KW-0812">Transmembrane</keyword>
<feature type="transmembrane region" description="Helical" evidence="2">
    <location>
        <begin position="238"/>
        <end position="256"/>
    </location>
</feature>